<proteinExistence type="predicted"/>
<dbReference type="AlphaFoldDB" id="A0A2M6WPJ9"/>
<evidence type="ECO:0000256" key="1">
    <source>
        <dbReference type="SAM" id="Phobius"/>
    </source>
</evidence>
<comment type="caution">
    <text evidence="2">The sequence shown here is derived from an EMBL/GenBank/DDBJ whole genome shotgun (WGS) entry which is preliminary data.</text>
</comment>
<sequence length="191" mass="21723">MDFETLLPKVISVRYYRRLLRPDGSGARNDNGFTILETVIAFAIIAIGLLGILTLVVQNVQVQYVNRNVLIASHLAQEGLELTRNVRDNNWLTVGSSWQQDLLSDGTYAIDYRGRSSIDATVNAISDDGARLYIDGNGFYSHAATVNATNLYRLITVVDQGSYLDVECRIRWRDRGQNYDYTARTYLYDWR</sequence>
<dbReference type="InterPro" id="IPR012902">
    <property type="entry name" value="N_methyl_site"/>
</dbReference>
<reference evidence="3" key="1">
    <citation type="submission" date="2017-09" db="EMBL/GenBank/DDBJ databases">
        <title>Depth-based differentiation of microbial function through sediment-hosted aquifers and enrichment of novel symbionts in the deep terrestrial subsurface.</title>
        <authorList>
            <person name="Probst A.J."/>
            <person name="Ladd B."/>
            <person name="Jarett J.K."/>
            <person name="Geller-Mcgrath D.E."/>
            <person name="Sieber C.M.K."/>
            <person name="Emerson J.B."/>
            <person name="Anantharaman K."/>
            <person name="Thomas B.C."/>
            <person name="Malmstrom R."/>
            <person name="Stieglmeier M."/>
            <person name="Klingl A."/>
            <person name="Woyke T."/>
            <person name="Ryan C.M."/>
            <person name="Banfield J.F."/>
        </authorList>
    </citation>
    <scope>NUCLEOTIDE SEQUENCE [LARGE SCALE GENOMIC DNA]</scope>
</reference>
<accession>A0A2M6WPJ9</accession>
<keyword evidence="1" id="KW-1133">Transmembrane helix</keyword>
<gene>
    <name evidence="2" type="ORF">COT96_02955</name>
</gene>
<name>A0A2M6WPJ9_9BACT</name>
<feature type="transmembrane region" description="Helical" evidence="1">
    <location>
        <begin position="39"/>
        <end position="57"/>
    </location>
</feature>
<evidence type="ECO:0008006" key="4">
    <source>
        <dbReference type="Google" id="ProtNLM"/>
    </source>
</evidence>
<evidence type="ECO:0000313" key="3">
    <source>
        <dbReference type="Proteomes" id="UP000228964"/>
    </source>
</evidence>
<keyword evidence="1" id="KW-0812">Transmembrane</keyword>
<dbReference type="Pfam" id="PF07963">
    <property type="entry name" value="N_methyl"/>
    <property type="match status" value="1"/>
</dbReference>
<keyword evidence="1" id="KW-0472">Membrane</keyword>
<dbReference type="Proteomes" id="UP000228964">
    <property type="component" value="Unassembled WGS sequence"/>
</dbReference>
<organism evidence="2 3">
    <name type="scientific">Candidatus Falkowbacteria bacterium CG10_big_fil_rev_8_21_14_0_10_38_22</name>
    <dbReference type="NCBI Taxonomy" id="1974564"/>
    <lineage>
        <taxon>Bacteria</taxon>
        <taxon>Candidatus Falkowiibacteriota</taxon>
    </lineage>
</organism>
<evidence type="ECO:0000313" key="2">
    <source>
        <dbReference type="EMBL" id="PIT94666.1"/>
    </source>
</evidence>
<protein>
    <recommendedName>
        <fullName evidence="4">Type IV pilus modification protein PilV</fullName>
    </recommendedName>
</protein>
<dbReference type="EMBL" id="PFAO01000073">
    <property type="protein sequence ID" value="PIT94666.1"/>
    <property type="molecule type" value="Genomic_DNA"/>
</dbReference>